<evidence type="ECO:0000313" key="7">
    <source>
        <dbReference type="Proteomes" id="UP000289257"/>
    </source>
</evidence>
<keyword evidence="7" id="KW-1185">Reference proteome</keyword>
<dbReference type="GO" id="GO:0003905">
    <property type="term" value="F:alkylbase DNA N-glycosylase activity"/>
    <property type="evidence" value="ECO:0007669"/>
    <property type="project" value="InterPro"/>
</dbReference>
<proteinExistence type="inferred from homology"/>
<dbReference type="Proteomes" id="UP000289257">
    <property type="component" value="Unassembled WGS sequence"/>
</dbReference>
<evidence type="ECO:0000256" key="3">
    <source>
        <dbReference type="ARBA" id="ARBA00022801"/>
    </source>
</evidence>
<evidence type="ECO:0000256" key="1">
    <source>
        <dbReference type="ARBA" id="ARBA00009232"/>
    </source>
</evidence>
<dbReference type="EC" id="3.2.2.-" evidence="5"/>
<dbReference type="Gene3D" id="3.10.300.10">
    <property type="entry name" value="Methylpurine-DNA glycosylase (MPG)"/>
    <property type="match status" value="1"/>
</dbReference>
<keyword evidence="6" id="KW-0326">Glycosidase</keyword>
<dbReference type="HAMAP" id="MF_00527">
    <property type="entry name" value="3MGH"/>
    <property type="match status" value="1"/>
</dbReference>
<dbReference type="PANTHER" id="PTHR10429:SF0">
    <property type="entry name" value="DNA-3-METHYLADENINE GLYCOSYLASE"/>
    <property type="match status" value="1"/>
</dbReference>
<name>A0A4V1J7H1_9BACT</name>
<comment type="caution">
    <text evidence="6">The sequence shown here is derived from an EMBL/GenBank/DDBJ whole genome shotgun (WGS) entry which is preliminary data.</text>
</comment>
<dbReference type="NCBIfam" id="TIGR00567">
    <property type="entry name" value="3mg"/>
    <property type="match status" value="1"/>
</dbReference>
<evidence type="ECO:0000313" key="6">
    <source>
        <dbReference type="EMBL" id="RWZ78667.1"/>
    </source>
</evidence>
<dbReference type="FunFam" id="3.10.300.10:FF:000001">
    <property type="entry name" value="Putative 3-methyladenine DNA glycosylase"/>
    <property type="match status" value="1"/>
</dbReference>
<keyword evidence="4 5" id="KW-0234">DNA repair</keyword>
<evidence type="ECO:0000256" key="2">
    <source>
        <dbReference type="ARBA" id="ARBA00022763"/>
    </source>
</evidence>
<dbReference type="AlphaFoldDB" id="A0A4V1J7H1"/>
<dbReference type="NCBIfam" id="NF002003">
    <property type="entry name" value="PRK00802.1-3"/>
    <property type="match status" value="1"/>
</dbReference>
<dbReference type="InterPro" id="IPR036995">
    <property type="entry name" value="MPG_sf"/>
</dbReference>
<gene>
    <name evidence="6" type="ORF">EOT05_02880</name>
</gene>
<organism evidence="6 7">
    <name type="scientific">Candidatus Microsaccharimonas sossegonensis</name>
    <dbReference type="NCBI Taxonomy" id="2506948"/>
    <lineage>
        <taxon>Bacteria</taxon>
        <taxon>Candidatus Saccharimonadota</taxon>
        <taxon>Candidatus Saccharimonadia</taxon>
        <taxon>Candidatus Saccharimonadales</taxon>
        <taxon>Candidatus Saccharimonadaceae</taxon>
        <taxon>Candidatus Microsaccharimonas</taxon>
    </lineage>
</organism>
<evidence type="ECO:0000256" key="4">
    <source>
        <dbReference type="ARBA" id="ARBA00023204"/>
    </source>
</evidence>
<sequence length="193" mass="21717">MTTDNFDFLNKSAEHAAKRLLGCILERQLGDEIVRVKIIETEAYDGTDAASHSYKRRTPRTDIMFGPAGHLYVYFTYGMHYCCNIVVGHEDVGAAVLIRAVEPIDGEATMMTFRRKTGVLLTNGPAKLCQALSIDKQLNGHSLRHSPLKLIITPPIDPSQMQKSSRIGISRAKEKKWRFYMKDNPYVSSGQKQ</sequence>
<accession>A0A4V1J7H1</accession>
<dbReference type="PANTHER" id="PTHR10429">
    <property type="entry name" value="DNA-3-METHYLADENINE GLYCOSYLASE"/>
    <property type="match status" value="1"/>
</dbReference>
<protein>
    <recommendedName>
        <fullName evidence="5">Putative 3-methyladenine DNA glycosylase</fullName>
        <ecNumber evidence="5">3.2.2.-</ecNumber>
    </recommendedName>
</protein>
<dbReference type="GO" id="GO:0006284">
    <property type="term" value="P:base-excision repair"/>
    <property type="evidence" value="ECO:0007669"/>
    <property type="project" value="InterPro"/>
</dbReference>
<keyword evidence="3 5" id="KW-0378">Hydrolase</keyword>
<dbReference type="Pfam" id="PF02245">
    <property type="entry name" value="Pur_DNA_glyco"/>
    <property type="match status" value="1"/>
</dbReference>
<dbReference type="SUPFAM" id="SSF50486">
    <property type="entry name" value="FMT C-terminal domain-like"/>
    <property type="match status" value="1"/>
</dbReference>
<keyword evidence="2 5" id="KW-0227">DNA damage</keyword>
<dbReference type="CDD" id="cd00540">
    <property type="entry name" value="AAG"/>
    <property type="match status" value="1"/>
</dbReference>
<dbReference type="InterPro" id="IPR003180">
    <property type="entry name" value="MPG"/>
</dbReference>
<evidence type="ECO:0000256" key="5">
    <source>
        <dbReference type="HAMAP-Rule" id="MF_00527"/>
    </source>
</evidence>
<dbReference type="InterPro" id="IPR011034">
    <property type="entry name" value="Formyl_transferase-like_C_sf"/>
</dbReference>
<reference evidence="6" key="1">
    <citation type="submission" date="2019-01" db="EMBL/GenBank/DDBJ databases">
        <title>Genomic signatures and co-occurrence patterns of the ultra-small Saccharimodia (Patescibacteria phylum) suggest a symbiotic lifestyle.</title>
        <authorList>
            <person name="Lemos L."/>
            <person name="Medeiros J."/>
            <person name="Andreote F."/>
            <person name="Fernandes G."/>
            <person name="Varani A."/>
            <person name="Oliveira G."/>
            <person name="Pylro V."/>
        </authorList>
    </citation>
    <scope>NUCLEOTIDE SEQUENCE [LARGE SCALE GENOMIC DNA]</scope>
    <source>
        <strain evidence="6">AMD02</strain>
    </source>
</reference>
<comment type="similarity">
    <text evidence="1 5">Belongs to the DNA glycosylase MPG family.</text>
</comment>
<dbReference type="GO" id="GO:0003677">
    <property type="term" value="F:DNA binding"/>
    <property type="evidence" value="ECO:0007669"/>
    <property type="project" value="InterPro"/>
</dbReference>
<dbReference type="EMBL" id="SCKX01000001">
    <property type="protein sequence ID" value="RWZ78667.1"/>
    <property type="molecule type" value="Genomic_DNA"/>
</dbReference>